<dbReference type="Proteomes" id="UP000252081">
    <property type="component" value="Unassembled WGS sequence"/>
</dbReference>
<sequence>MFRSGYFFIEADGRRCHCRLMILHHGEKAIYSFQQDISGQQLNIVSTDYGWVYHSGIALYTQRWINQLGEQVELRKEKALLMPNISTSI</sequence>
<comment type="caution">
    <text evidence="1">The sequence shown here is derived from an EMBL/GenBank/DDBJ whole genome shotgun (WGS) entry which is preliminary data.</text>
</comment>
<gene>
    <name evidence="1" type="ORF">DRW42_00485</name>
</gene>
<keyword evidence="2" id="KW-1185">Reference proteome</keyword>
<name>A0A366LD15_9SPHI</name>
<reference evidence="1 2" key="1">
    <citation type="submission" date="2018-07" db="EMBL/GenBank/DDBJ databases">
        <title>A draft genome of a endophytic bacteria, a new species of Pedobacter.</title>
        <authorList>
            <person name="Zhang Z.D."/>
            <person name="Chen Z.J."/>
        </authorList>
    </citation>
    <scope>NUCLEOTIDE SEQUENCE [LARGE SCALE GENOMIC DNA]</scope>
    <source>
        <strain evidence="1 2">RS10</strain>
    </source>
</reference>
<dbReference type="AlphaFoldDB" id="A0A366LD15"/>
<protein>
    <submittedName>
        <fullName evidence="1">Uncharacterized protein</fullName>
    </submittedName>
</protein>
<accession>A0A366LD15</accession>
<dbReference type="EMBL" id="QNQU01000001">
    <property type="protein sequence ID" value="RBQ11788.1"/>
    <property type="molecule type" value="Genomic_DNA"/>
</dbReference>
<evidence type="ECO:0000313" key="1">
    <source>
        <dbReference type="EMBL" id="RBQ11788.1"/>
    </source>
</evidence>
<organism evidence="1 2">
    <name type="scientific">Pedobacter miscanthi</name>
    <dbReference type="NCBI Taxonomy" id="2259170"/>
    <lineage>
        <taxon>Bacteria</taxon>
        <taxon>Pseudomonadati</taxon>
        <taxon>Bacteroidota</taxon>
        <taxon>Sphingobacteriia</taxon>
        <taxon>Sphingobacteriales</taxon>
        <taxon>Sphingobacteriaceae</taxon>
        <taxon>Pedobacter</taxon>
    </lineage>
</organism>
<evidence type="ECO:0000313" key="2">
    <source>
        <dbReference type="Proteomes" id="UP000252081"/>
    </source>
</evidence>
<proteinExistence type="predicted"/>